<dbReference type="Proteomes" id="UP000198518">
    <property type="component" value="Unassembled WGS sequence"/>
</dbReference>
<keyword evidence="2" id="KW-1185">Reference proteome</keyword>
<dbReference type="RefSeq" id="WP_089668674.1">
    <property type="nucleotide sequence ID" value="NZ_FOJA01000001.1"/>
</dbReference>
<dbReference type="OrthoDB" id="338427at2157"/>
<sequence>MPDLIPAPSPDDRPFAETASVDLASGEEITLTYEPVSNDAMFRVGTVAISKRADTEYVLRMDDEVVFGPAPVPPTDVDDLQVTFTPALGFSHSMEVVVRNLSATTGDREYAIQPVGYEVMR</sequence>
<dbReference type="AlphaFoldDB" id="A0A1I0P7A2"/>
<name>A0A1I0P7A2_9EURY</name>
<protein>
    <submittedName>
        <fullName evidence="1">Uncharacterized protein</fullName>
    </submittedName>
</protein>
<evidence type="ECO:0000313" key="2">
    <source>
        <dbReference type="Proteomes" id="UP000198518"/>
    </source>
</evidence>
<reference evidence="1 2" key="1">
    <citation type="submission" date="2016-10" db="EMBL/GenBank/DDBJ databases">
        <authorList>
            <person name="de Groot N.N."/>
        </authorList>
    </citation>
    <scope>NUCLEOTIDE SEQUENCE [LARGE SCALE GENOMIC DNA]</scope>
    <source>
        <strain evidence="1 2">CGMCC 1.5337</strain>
    </source>
</reference>
<dbReference type="EMBL" id="FOJA01000001">
    <property type="protein sequence ID" value="SEW10124.1"/>
    <property type="molecule type" value="Genomic_DNA"/>
</dbReference>
<organism evidence="1 2">
    <name type="scientific">Halobacterium jilantaiense</name>
    <dbReference type="NCBI Taxonomy" id="355548"/>
    <lineage>
        <taxon>Archaea</taxon>
        <taxon>Methanobacteriati</taxon>
        <taxon>Methanobacteriota</taxon>
        <taxon>Stenosarchaea group</taxon>
        <taxon>Halobacteria</taxon>
        <taxon>Halobacteriales</taxon>
        <taxon>Halobacteriaceae</taxon>
        <taxon>Halobacterium</taxon>
    </lineage>
</organism>
<accession>A0A1I0P7A2</accession>
<proteinExistence type="predicted"/>
<evidence type="ECO:0000313" key="1">
    <source>
        <dbReference type="EMBL" id="SEW10124.1"/>
    </source>
</evidence>
<dbReference type="STRING" id="355548.SAMN04487945_1452"/>
<gene>
    <name evidence="1" type="ORF">SAMN04487945_1452</name>
</gene>